<dbReference type="InterPro" id="IPR005754">
    <property type="entry name" value="Sortase"/>
</dbReference>
<dbReference type="EMBL" id="JDRS01000003">
    <property type="protein sequence ID" value="KDS93786.1"/>
    <property type="molecule type" value="Genomic_DNA"/>
</dbReference>
<evidence type="ECO:0000256" key="1">
    <source>
        <dbReference type="ARBA" id="ARBA00022801"/>
    </source>
</evidence>
<keyword evidence="1" id="KW-0378">Hydrolase</keyword>
<sequence length="246" mass="27445">MPSSRHRRAPERKRSVVSSIIGVLGELLITVGAFLLLFVVWQLWWTDVVADREHAVIIQELQSKWGGPSPKKVAPAEEGEPPKIENVKENEVWGELHVPKFDKVTSPMAEGVSMEKVLNVIGNGHYPDTALPGEVGNFAFAGHRSTYGRPLHDIARLQPGDPVIVEGPKAYYVYYVTGSEIVQPNDVQVIAPVPNKPGEEPTERMLTMTACHPMYSAAQRYITYAKYDHWVDRSKGIPKELAEVKK</sequence>
<evidence type="ECO:0000313" key="4">
    <source>
        <dbReference type="Proteomes" id="UP000030182"/>
    </source>
</evidence>
<feature type="transmembrane region" description="Helical" evidence="2">
    <location>
        <begin position="20"/>
        <end position="44"/>
    </location>
</feature>
<dbReference type="SUPFAM" id="SSF63817">
    <property type="entry name" value="Sortase"/>
    <property type="match status" value="1"/>
</dbReference>
<dbReference type="InterPro" id="IPR023365">
    <property type="entry name" value="Sortase_dom-sf"/>
</dbReference>
<dbReference type="Gene3D" id="2.40.260.10">
    <property type="entry name" value="Sortase"/>
    <property type="match status" value="1"/>
</dbReference>
<dbReference type="Proteomes" id="UP000030182">
    <property type="component" value="Unassembled WGS sequence"/>
</dbReference>
<protein>
    <submittedName>
        <fullName evidence="3">Sortase</fullName>
    </submittedName>
</protein>
<name>A0ABR4SKR3_9MICO</name>
<evidence type="ECO:0000256" key="2">
    <source>
        <dbReference type="SAM" id="Phobius"/>
    </source>
</evidence>
<dbReference type="NCBIfam" id="TIGR01076">
    <property type="entry name" value="sortase_fam"/>
    <property type="match status" value="1"/>
</dbReference>
<dbReference type="CDD" id="cd05830">
    <property type="entry name" value="Sortase_E"/>
    <property type="match status" value="1"/>
</dbReference>
<keyword evidence="2" id="KW-0472">Membrane</keyword>
<dbReference type="Pfam" id="PF04203">
    <property type="entry name" value="Sortase"/>
    <property type="match status" value="1"/>
</dbReference>
<reference evidence="3 4" key="1">
    <citation type="submission" date="2014-01" db="EMBL/GenBank/DDBJ databases">
        <title>Draft genome sequence of the multidrug-resistant clinical isolate Dermabacter hominis 1368.</title>
        <authorList>
            <person name="Albersmeier A."/>
            <person name="Bomholt C."/>
            <person name="Glaub A."/>
            <person name="Ruckert C."/>
            <person name="Soriano F."/>
            <person name="Fernandez-Natal I."/>
            <person name="Tauch A."/>
        </authorList>
    </citation>
    <scope>NUCLEOTIDE SEQUENCE [LARGE SCALE GENOMIC DNA]</scope>
    <source>
        <strain evidence="3 4">1368</strain>
    </source>
</reference>
<gene>
    <name evidence="3" type="ORF">DHOM_03135</name>
</gene>
<proteinExistence type="predicted"/>
<dbReference type="InterPro" id="IPR042003">
    <property type="entry name" value="Sortase_E"/>
</dbReference>
<dbReference type="InterPro" id="IPR053465">
    <property type="entry name" value="Sortase_Class_E"/>
</dbReference>
<organism evidence="3 4">
    <name type="scientific">Dermabacter hominis 1368</name>
    <dbReference type="NCBI Taxonomy" id="1450519"/>
    <lineage>
        <taxon>Bacteria</taxon>
        <taxon>Bacillati</taxon>
        <taxon>Actinomycetota</taxon>
        <taxon>Actinomycetes</taxon>
        <taxon>Micrococcales</taxon>
        <taxon>Dermabacteraceae</taxon>
        <taxon>Dermabacter</taxon>
    </lineage>
</organism>
<comment type="caution">
    <text evidence="3">The sequence shown here is derived from an EMBL/GenBank/DDBJ whole genome shotgun (WGS) entry which is preliminary data.</text>
</comment>
<evidence type="ECO:0000313" key="3">
    <source>
        <dbReference type="EMBL" id="KDS93786.1"/>
    </source>
</evidence>
<keyword evidence="2" id="KW-1133">Transmembrane helix</keyword>
<dbReference type="NCBIfam" id="NF033747">
    <property type="entry name" value="class_E_sortase"/>
    <property type="match status" value="1"/>
</dbReference>
<accession>A0ABR4SKR3</accession>
<keyword evidence="2" id="KW-0812">Transmembrane</keyword>
<keyword evidence="4" id="KW-1185">Reference proteome</keyword>